<keyword evidence="3" id="KW-0813">Transport</keyword>
<dbReference type="PROSITE" id="PS50893">
    <property type="entry name" value="ABC_TRANSPORTER_2"/>
    <property type="match status" value="2"/>
</dbReference>
<dbReference type="GO" id="GO:0042626">
    <property type="term" value="F:ATPase-coupled transmembrane transporter activity"/>
    <property type="evidence" value="ECO:0007669"/>
    <property type="project" value="TreeGrafter"/>
</dbReference>
<dbReference type="CDD" id="cd03225">
    <property type="entry name" value="ABC_cobalt_CbiO_domain1"/>
    <property type="match status" value="2"/>
</dbReference>
<dbReference type="InterPro" id="IPR017871">
    <property type="entry name" value="ABC_transporter-like_CS"/>
</dbReference>
<protein>
    <submittedName>
        <fullName evidence="11">ABC transporter ATP-binding protein</fullName>
    </submittedName>
</protein>
<proteinExistence type="inferred from homology"/>
<comment type="similarity">
    <text evidence="2">Belongs to the ABC transporter superfamily.</text>
</comment>
<evidence type="ECO:0000256" key="5">
    <source>
        <dbReference type="ARBA" id="ARBA00022741"/>
    </source>
</evidence>
<keyword evidence="12" id="KW-1185">Reference proteome</keyword>
<feature type="domain" description="ABC transporter" evidence="10">
    <location>
        <begin position="25"/>
        <end position="251"/>
    </location>
</feature>
<evidence type="ECO:0000256" key="4">
    <source>
        <dbReference type="ARBA" id="ARBA00022475"/>
    </source>
</evidence>
<reference evidence="11 12" key="1">
    <citation type="submission" date="2018-11" db="EMBL/GenBank/DDBJ databases">
        <title>Genome sequencing of Paenibacillus lentus DSM25539(T).</title>
        <authorList>
            <person name="Kook J.-K."/>
            <person name="Park S.-N."/>
            <person name="Lim Y.K."/>
        </authorList>
    </citation>
    <scope>NUCLEOTIDE SEQUENCE [LARGE SCALE GENOMIC DNA]</scope>
    <source>
        <strain evidence="11 12">DSM 25539</strain>
    </source>
</reference>
<evidence type="ECO:0000256" key="9">
    <source>
        <dbReference type="SAM" id="MobiDB-lite"/>
    </source>
</evidence>
<feature type="compositionally biased region" description="Basic and acidic residues" evidence="9">
    <location>
        <begin position="518"/>
        <end position="527"/>
    </location>
</feature>
<feature type="region of interest" description="Disordered" evidence="9">
    <location>
        <begin position="516"/>
        <end position="561"/>
    </location>
</feature>
<dbReference type="PANTHER" id="PTHR43553:SF27">
    <property type="entry name" value="ENERGY-COUPLING FACTOR TRANSPORTER ATP-BINDING PROTEIN ECFA2"/>
    <property type="match status" value="1"/>
</dbReference>
<dbReference type="EMBL" id="CP034248">
    <property type="protein sequence ID" value="AZK48372.1"/>
    <property type="molecule type" value="Genomic_DNA"/>
</dbReference>
<feature type="domain" description="ABC transporter" evidence="10">
    <location>
        <begin position="281"/>
        <end position="533"/>
    </location>
</feature>
<dbReference type="InterPro" id="IPR003593">
    <property type="entry name" value="AAA+_ATPase"/>
</dbReference>
<dbReference type="RefSeq" id="WP_125084529.1">
    <property type="nucleotide sequence ID" value="NZ_CP034248.1"/>
</dbReference>
<evidence type="ECO:0000256" key="1">
    <source>
        <dbReference type="ARBA" id="ARBA00004202"/>
    </source>
</evidence>
<dbReference type="AlphaFoldDB" id="A0A3Q8S6C5"/>
<keyword evidence="4" id="KW-1003">Cell membrane</keyword>
<evidence type="ECO:0000256" key="6">
    <source>
        <dbReference type="ARBA" id="ARBA00022840"/>
    </source>
</evidence>
<evidence type="ECO:0000256" key="8">
    <source>
        <dbReference type="ARBA" id="ARBA00023136"/>
    </source>
</evidence>
<evidence type="ECO:0000313" key="12">
    <source>
        <dbReference type="Proteomes" id="UP000273145"/>
    </source>
</evidence>
<dbReference type="Pfam" id="PF00005">
    <property type="entry name" value="ABC_tran"/>
    <property type="match status" value="2"/>
</dbReference>
<dbReference type="KEGG" id="plen:EIM92_21160"/>
<evidence type="ECO:0000256" key="3">
    <source>
        <dbReference type="ARBA" id="ARBA00022448"/>
    </source>
</evidence>
<keyword evidence="8" id="KW-0472">Membrane</keyword>
<dbReference type="GO" id="GO:0016887">
    <property type="term" value="F:ATP hydrolysis activity"/>
    <property type="evidence" value="ECO:0007669"/>
    <property type="project" value="InterPro"/>
</dbReference>
<gene>
    <name evidence="11" type="ORF">EIM92_21160</name>
</gene>
<keyword evidence="6 11" id="KW-0067">ATP-binding</keyword>
<dbReference type="Gene3D" id="3.40.50.300">
    <property type="entry name" value="P-loop containing nucleotide triphosphate hydrolases"/>
    <property type="match status" value="2"/>
</dbReference>
<dbReference type="GO" id="GO:0005524">
    <property type="term" value="F:ATP binding"/>
    <property type="evidence" value="ECO:0007669"/>
    <property type="project" value="UniProtKB-KW"/>
</dbReference>
<sequence length="561" mass="62822">MVPRLTSGAAVSDRHNQAADIAAGVTELRLKFPGEDRFVFKDLTIHVRQGEKVLLLGPSGSGKSTLLQVLSGIIPSLVEVPMRCKDQYPPASWGFVFQDPDTQFCMPYVDEELAFVLENLAVPRSEMRGRMDEVLRAVGLQLPELHVQIDSLSQGMKQRLALASVLLSNPQVLFLDEPSALLDPEGREQIWDTVKKISPDRTLIIVEHRIEEIADFVDRVILFGPEGQMLGEGAPQEVFSMYQSELKEFGIWYPGVWEHFFTSPEGEALLEPVLPKPPLTVQAEALLELSQFRGLRHGKSVIDVEHASIAPGDFIAITGPNGAGKSSLLLSLMGLLSSEGSYLLQGQPLDRDEHVRKWRVRWKKRQKQVKQAASQISFVFQNPEFQFVAEQVGEEIAFSLRQEGLSEEVVLEQVNKSLRTFGLKGLDHRHPYQLSLGQKRRLSVAGAAVLDKPILLLDEPTFGQDAVNTFAILQVCEELRRLGTAIVMVTHEEKIADIIATQRWEVREGKMISQQLTERGEEMKQLRDSLVQETRGEGKQTQGEGQQTQQEGKQTQEEGKR</sequence>
<evidence type="ECO:0000313" key="11">
    <source>
        <dbReference type="EMBL" id="AZK48372.1"/>
    </source>
</evidence>
<evidence type="ECO:0000256" key="7">
    <source>
        <dbReference type="ARBA" id="ARBA00022967"/>
    </source>
</evidence>
<dbReference type="InterPro" id="IPR050095">
    <property type="entry name" value="ECF_ABC_transporter_ATP-bd"/>
</dbReference>
<dbReference type="SUPFAM" id="SSF52540">
    <property type="entry name" value="P-loop containing nucleoside triphosphate hydrolases"/>
    <property type="match status" value="2"/>
</dbReference>
<dbReference type="Proteomes" id="UP000273145">
    <property type="component" value="Chromosome"/>
</dbReference>
<evidence type="ECO:0000256" key="2">
    <source>
        <dbReference type="ARBA" id="ARBA00005417"/>
    </source>
</evidence>
<keyword evidence="7" id="KW-1278">Translocase</keyword>
<dbReference type="GO" id="GO:0043190">
    <property type="term" value="C:ATP-binding cassette (ABC) transporter complex"/>
    <property type="evidence" value="ECO:0007669"/>
    <property type="project" value="TreeGrafter"/>
</dbReference>
<name>A0A3Q8S6C5_9BACL</name>
<dbReference type="InterPro" id="IPR027417">
    <property type="entry name" value="P-loop_NTPase"/>
</dbReference>
<dbReference type="PROSITE" id="PS00211">
    <property type="entry name" value="ABC_TRANSPORTER_1"/>
    <property type="match status" value="2"/>
</dbReference>
<accession>A0A3Q8S6C5</accession>
<dbReference type="InterPro" id="IPR015856">
    <property type="entry name" value="ABC_transpr_CbiO/EcfA_su"/>
</dbReference>
<organism evidence="11 12">
    <name type="scientific">Paenibacillus lentus</name>
    <dbReference type="NCBI Taxonomy" id="1338368"/>
    <lineage>
        <taxon>Bacteria</taxon>
        <taxon>Bacillati</taxon>
        <taxon>Bacillota</taxon>
        <taxon>Bacilli</taxon>
        <taxon>Bacillales</taxon>
        <taxon>Paenibacillaceae</taxon>
        <taxon>Paenibacillus</taxon>
    </lineage>
</organism>
<keyword evidence="5" id="KW-0547">Nucleotide-binding</keyword>
<dbReference type="SMART" id="SM00382">
    <property type="entry name" value="AAA"/>
    <property type="match status" value="2"/>
</dbReference>
<evidence type="ECO:0000259" key="10">
    <source>
        <dbReference type="PROSITE" id="PS50893"/>
    </source>
</evidence>
<dbReference type="PANTHER" id="PTHR43553">
    <property type="entry name" value="HEAVY METAL TRANSPORTER"/>
    <property type="match status" value="1"/>
</dbReference>
<feature type="compositionally biased region" description="Low complexity" evidence="9">
    <location>
        <begin position="539"/>
        <end position="553"/>
    </location>
</feature>
<dbReference type="InterPro" id="IPR003439">
    <property type="entry name" value="ABC_transporter-like_ATP-bd"/>
</dbReference>
<dbReference type="OrthoDB" id="501320at2"/>
<comment type="subcellular location">
    <subcellularLocation>
        <location evidence="1">Cell membrane</location>
        <topology evidence="1">Peripheral membrane protein</topology>
    </subcellularLocation>
</comment>